<dbReference type="Pfam" id="PF06541">
    <property type="entry name" value="ABC_trans_CmpB"/>
    <property type="match status" value="2"/>
</dbReference>
<sequence>MRYGIYELILYFFLYSFLGWCTEIAYAAVRHKKFMNRGFLNGPFCPVYGFGMVLVLIFFGPELDSFLFLALGCGAVAVVLEFFTGALMERVFHCKWWDYSGYKSNLGGYVCLPFSCLWGIAAAACITFLQPWLRQLFELLPLWVERTAAIVLSILCLLDFFAVSWTILRVQKNSRIEGFAAGMQKVSNKVGGAISRAIVKRMTKAFPNLTEEGENSPFTAYQKKAKSEVFAEGCGFYKLFWLFFIGSLLGDLVETVFCRITMGYWMSRSSLVYGPFSVVWGFAVVLLTMMLHRHRDKSDRYIFVFGTVVGGAYEYICSVLSEIVFGAVFWDYSKLPFNLGGRINLLYCFFWGLASVIWIRYVYPPLSRLIEKIPKKPGVWISWILIVFMVFDMLISAMALTRYSARYIGEEPQTMVGEMLDEHFPDTRMEKVYPKAIIRAVSGNSVPPRTGGV</sequence>
<accession>A0A9D2TSG6</accession>
<feature type="transmembrane region" description="Helical" evidence="1">
    <location>
        <begin position="301"/>
        <end position="330"/>
    </location>
</feature>
<feature type="transmembrane region" description="Helical" evidence="1">
    <location>
        <begin position="149"/>
        <end position="168"/>
    </location>
</feature>
<keyword evidence="1" id="KW-0812">Transmembrane</keyword>
<organism evidence="2 3">
    <name type="scientific">Candidatus Eisenbergiella intestinigallinarum</name>
    <dbReference type="NCBI Taxonomy" id="2838549"/>
    <lineage>
        <taxon>Bacteria</taxon>
        <taxon>Bacillati</taxon>
        <taxon>Bacillota</taxon>
        <taxon>Clostridia</taxon>
        <taxon>Lachnospirales</taxon>
        <taxon>Lachnospiraceae</taxon>
        <taxon>Eisenbergiella</taxon>
    </lineage>
</organism>
<feature type="transmembrane region" description="Helical" evidence="1">
    <location>
        <begin position="66"/>
        <end position="88"/>
    </location>
</feature>
<feature type="transmembrane region" description="Helical" evidence="1">
    <location>
        <begin position="342"/>
        <end position="359"/>
    </location>
</feature>
<name>A0A9D2TSG6_9FIRM</name>
<gene>
    <name evidence="2" type="ORF">H9926_07635</name>
</gene>
<feature type="transmembrane region" description="Helical" evidence="1">
    <location>
        <begin position="380"/>
        <end position="400"/>
    </location>
</feature>
<reference evidence="2" key="2">
    <citation type="submission" date="2021-04" db="EMBL/GenBank/DDBJ databases">
        <authorList>
            <person name="Gilroy R."/>
        </authorList>
    </citation>
    <scope>NUCLEOTIDE SEQUENCE</scope>
    <source>
        <strain evidence="2">ChiBcec1-1630</strain>
    </source>
</reference>
<feature type="transmembrane region" description="Helical" evidence="1">
    <location>
        <begin position="109"/>
        <end position="129"/>
    </location>
</feature>
<feature type="transmembrane region" description="Helical" evidence="1">
    <location>
        <begin position="6"/>
        <end position="27"/>
    </location>
</feature>
<proteinExistence type="predicted"/>
<evidence type="ECO:0000313" key="3">
    <source>
        <dbReference type="Proteomes" id="UP000823922"/>
    </source>
</evidence>
<dbReference type="InterPro" id="IPR010540">
    <property type="entry name" value="CmpB_TMEM229"/>
</dbReference>
<evidence type="ECO:0000256" key="1">
    <source>
        <dbReference type="SAM" id="Phobius"/>
    </source>
</evidence>
<keyword evidence="1" id="KW-0472">Membrane</keyword>
<evidence type="ECO:0000313" key="2">
    <source>
        <dbReference type="EMBL" id="HJC87868.1"/>
    </source>
</evidence>
<dbReference type="EMBL" id="DWVS01000192">
    <property type="protein sequence ID" value="HJC87868.1"/>
    <property type="molecule type" value="Genomic_DNA"/>
</dbReference>
<reference evidence="2" key="1">
    <citation type="journal article" date="2021" name="PeerJ">
        <title>Extensive microbial diversity within the chicken gut microbiome revealed by metagenomics and culture.</title>
        <authorList>
            <person name="Gilroy R."/>
            <person name="Ravi A."/>
            <person name="Getino M."/>
            <person name="Pursley I."/>
            <person name="Horton D.L."/>
            <person name="Alikhan N.F."/>
            <person name="Baker D."/>
            <person name="Gharbi K."/>
            <person name="Hall N."/>
            <person name="Watson M."/>
            <person name="Adriaenssens E.M."/>
            <person name="Foster-Nyarko E."/>
            <person name="Jarju S."/>
            <person name="Secka A."/>
            <person name="Antonio M."/>
            <person name="Oren A."/>
            <person name="Chaudhuri R.R."/>
            <person name="La Ragione R."/>
            <person name="Hildebrand F."/>
            <person name="Pallen M.J."/>
        </authorList>
    </citation>
    <scope>NUCLEOTIDE SEQUENCE</scope>
    <source>
        <strain evidence="2">ChiBcec1-1630</strain>
    </source>
</reference>
<keyword evidence="1" id="KW-1133">Transmembrane helix</keyword>
<feature type="transmembrane region" description="Helical" evidence="1">
    <location>
        <begin position="39"/>
        <end position="60"/>
    </location>
</feature>
<dbReference type="Proteomes" id="UP000823922">
    <property type="component" value="Unassembled WGS sequence"/>
</dbReference>
<dbReference type="AlphaFoldDB" id="A0A9D2TSG6"/>
<feature type="transmembrane region" description="Helical" evidence="1">
    <location>
        <begin position="270"/>
        <end position="289"/>
    </location>
</feature>
<comment type="caution">
    <text evidence="2">The sequence shown here is derived from an EMBL/GenBank/DDBJ whole genome shotgun (WGS) entry which is preliminary data.</text>
</comment>
<protein>
    <submittedName>
        <fullName evidence="2">ABC transporter permease</fullName>
    </submittedName>
</protein>